<accession>A0A834X2I3</accession>
<sequence>MYQASDSPLDLSAEELDLRMKQRIKGENKYLDGKTFSSASTLSKAVRKT</sequence>
<dbReference type="EMBL" id="JAAIUW010000003">
    <property type="protein sequence ID" value="KAF7837278.1"/>
    <property type="molecule type" value="Genomic_DNA"/>
</dbReference>
<dbReference type="Proteomes" id="UP000634136">
    <property type="component" value="Unassembled WGS sequence"/>
</dbReference>
<evidence type="ECO:0000313" key="1">
    <source>
        <dbReference type="EMBL" id="KAF7837278.1"/>
    </source>
</evidence>
<reference evidence="1" key="1">
    <citation type="submission" date="2020-09" db="EMBL/GenBank/DDBJ databases">
        <title>Genome-Enabled Discovery of Anthraquinone Biosynthesis in Senna tora.</title>
        <authorList>
            <person name="Kang S.-H."/>
            <person name="Pandey R.P."/>
            <person name="Lee C.-M."/>
            <person name="Sim J.-S."/>
            <person name="Jeong J.-T."/>
            <person name="Choi B.-S."/>
            <person name="Jung M."/>
            <person name="Ginzburg D."/>
            <person name="Zhao K."/>
            <person name="Won S.Y."/>
            <person name="Oh T.-J."/>
            <person name="Yu Y."/>
            <person name="Kim N.-H."/>
            <person name="Lee O.R."/>
            <person name="Lee T.-H."/>
            <person name="Bashyal P."/>
            <person name="Kim T.-S."/>
            <person name="Lee W.-H."/>
            <person name="Kawkins C."/>
            <person name="Kim C.-K."/>
            <person name="Kim J.S."/>
            <person name="Ahn B.O."/>
            <person name="Rhee S.Y."/>
            <person name="Sohng J.K."/>
        </authorList>
    </citation>
    <scope>NUCLEOTIDE SEQUENCE</scope>
    <source>
        <tissue evidence="1">Leaf</tissue>
    </source>
</reference>
<proteinExistence type="predicted"/>
<dbReference type="OrthoDB" id="10559367at2759"/>
<dbReference type="AlphaFoldDB" id="A0A834X2I3"/>
<evidence type="ECO:0000313" key="2">
    <source>
        <dbReference type="Proteomes" id="UP000634136"/>
    </source>
</evidence>
<organism evidence="1 2">
    <name type="scientific">Senna tora</name>
    <dbReference type="NCBI Taxonomy" id="362788"/>
    <lineage>
        <taxon>Eukaryota</taxon>
        <taxon>Viridiplantae</taxon>
        <taxon>Streptophyta</taxon>
        <taxon>Embryophyta</taxon>
        <taxon>Tracheophyta</taxon>
        <taxon>Spermatophyta</taxon>
        <taxon>Magnoliopsida</taxon>
        <taxon>eudicotyledons</taxon>
        <taxon>Gunneridae</taxon>
        <taxon>Pentapetalae</taxon>
        <taxon>rosids</taxon>
        <taxon>fabids</taxon>
        <taxon>Fabales</taxon>
        <taxon>Fabaceae</taxon>
        <taxon>Caesalpinioideae</taxon>
        <taxon>Cassia clade</taxon>
        <taxon>Senna</taxon>
    </lineage>
</organism>
<protein>
    <submittedName>
        <fullName evidence="1">Thermospermine synthase ACAULIS5-like</fullName>
    </submittedName>
</protein>
<name>A0A834X2I3_9FABA</name>
<keyword evidence="2" id="KW-1185">Reference proteome</keyword>
<gene>
    <name evidence="1" type="ORF">G2W53_005760</name>
</gene>
<comment type="caution">
    <text evidence="1">The sequence shown here is derived from an EMBL/GenBank/DDBJ whole genome shotgun (WGS) entry which is preliminary data.</text>
</comment>